<dbReference type="CDD" id="cd07560">
    <property type="entry name" value="Peptidase_S41_CPP"/>
    <property type="match status" value="1"/>
</dbReference>
<proteinExistence type="inferred from homology"/>
<organism evidence="9 10">
    <name type="scientific">Limibacillus halophilus</name>
    <dbReference type="NCBI Taxonomy" id="1579333"/>
    <lineage>
        <taxon>Bacteria</taxon>
        <taxon>Pseudomonadati</taxon>
        <taxon>Pseudomonadota</taxon>
        <taxon>Alphaproteobacteria</taxon>
        <taxon>Rhodospirillales</taxon>
        <taxon>Rhodovibrionaceae</taxon>
        <taxon>Limibacillus</taxon>
    </lineage>
</organism>
<dbReference type="InterPro" id="IPR005151">
    <property type="entry name" value="Tail-specific_protease"/>
</dbReference>
<dbReference type="EC" id="3.4.21.102" evidence="9"/>
<keyword evidence="2 5" id="KW-0645">Protease</keyword>
<dbReference type="Gene3D" id="3.90.226.10">
    <property type="entry name" value="2-enoyl-CoA Hydratase, Chain A, domain 1"/>
    <property type="match status" value="1"/>
</dbReference>
<dbReference type="Gene3D" id="2.30.42.10">
    <property type="match status" value="1"/>
</dbReference>
<dbReference type="SUPFAM" id="SSF52096">
    <property type="entry name" value="ClpP/crotonase"/>
    <property type="match status" value="1"/>
</dbReference>
<dbReference type="GO" id="GO:0030288">
    <property type="term" value="C:outer membrane-bounded periplasmic space"/>
    <property type="evidence" value="ECO:0007669"/>
    <property type="project" value="TreeGrafter"/>
</dbReference>
<evidence type="ECO:0000259" key="8">
    <source>
        <dbReference type="SMART" id="SM00245"/>
    </source>
</evidence>
<reference evidence="9 10" key="1">
    <citation type="submission" date="2020-08" db="EMBL/GenBank/DDBJ databases">
        <title>Genomic Encyclopedia of Type Strains, Phase III (KMG-III): the genomes of soil and plant-associated and newly described type strains.</title>
        <authorList>
            <person name="Whitman W."/>
        </authorList>
    </citation>
    <scope>NUCLEOTIDE SEQUENCE [LARGE SCALE GENOMIC DNA]</scope>
    <source>
        <strain evidence="9 10">CECT 8803</strain>
    </source>
</reference>
<dbReference type="Pfam" id="PF17820">
    <property type="entry name" value="PDZ_6"/>
    <property type="match status" value="1"/>
</dbReference>
<keyword evidence="10" id="KW-1185">Reference proteome</keyword>
<keyword evidence="4 5" id="KW-0720">Serine protease</keyword>
<evidence type="ECO:0000313" key="10">
    <source>
        <dbReference type="Proteomes" id="UP000581135"/>
    </source>
</evidence>
<dbReference type="InterPro" id="IPR004447">
    <property type="entry name" value="Peptidase_S41A"/>
</dbReference>
<dbReference type="InterPro" id="IPR036034">
    <property type="entry name" value="PDZ_sf"/>
</dbReference>
<dbReference type="InterPro" id="IPR041489">
    <property type="entry name" value="PDZ_6"/>
</dbReference>
<dbReference type="SMART" id="SM00245">
    <property type="entry name" value="TSPc"/>
    <property type="match status" value="1"/>
</dbReference>
<evidence type="ECO:0000256" key="4">
    <source>
        <dbReference type="ARBA" id="ARBA00022825"/>
    </source>
</evidence>
<dbReference type="AlphaFoldDB" id="A0A839SS31"/>
<dbReference type="RefSeq" id="WP_183415403.1">
    <property type="nucleotide sequence ID" value="NZ_JACHXA010000002.1"/>
</dbReference>
<evidence type="ECO:0000256" key="5">
    <source>
        <dbReference type="RuleBase" id="RU004404"/>
    </source>
</evidence>
<dbReference type="Proteomes" id="UP000581135">
    <property type="component" value="Unassembled WGS sequence"/>
</dbReference>
<keyword evidence="6" id="KW-0812">Transmembrane</keyword>
<dbReference type="Pfam" id="PF03572">
    <property type="entry name" value="Peptidase_S41"/>
    <property type="match status" value="1"/>
</dbReference>
<evidence type="ECO:0000256" key="1">
    <source>
        <dbReference type="ARBA" id="ARBA00009179"/>
    </source>
</evidence>
<name>A0A839SS31_9PROT</name>
<evidence type="ECO:0000259" key="7">
    <source>
        <dbReference type="SMART" id="SM00228"/>
    </source>
</evidence>
<gene>
    <name evidence="9" type="ORF">FHR98_000866</name>
</gene>
<accession>A0A839SS31</accession>
<dbReference type="NCBIfam" id="TIGR00225">
    <property type="entry name" value="prc"/>
    <property type="match status" value="1"/>
</dbReference>
<sequence length="559" mass="60512">MTISSKDRIILSGRGQNRMIGAGIVRQVTATPRKSGLRSFLLMPAAIFLMACAGAVPSAYDTYEEGSATQLFRTGLQDIHDIYIEPKDAQGLTMAGLENLEKIDAAVRVELREHQVALLLGSSDAALFDRPPQDDVDGWAALTALALADGRRRSPKLQEATAEQLYEAVFDGMAGQLDRFSRYSSRDEARDNQASRDGFGGIGVRIRMIETGVEILQVMEQTPAERAGLLDNDIITHIGSVPASTLDQQEVVERLRGPIGSEVVITIDRKGFRPFPIKVIRAHVVPQTVTAHTEDGIAIVRVTGFNQSTTRSLETKVEDTLARAEGSVRGLVLDLRGNPGGLLDQAVNVSDLFVGEGRIVSTHGRHPDSHQLFQGYEDDVAEGLPIVVLINGGSASASEIVAAALQDSGRAVVVGSSSYGKGSVQTVLRLPNGGEITLTWARFHAPSGYALHLRGVQPDVCTSLPEVSLDELRKSQAVTLPRVIPSIAEVIDQPPVTEAEAERLQSRCPKSEAELDRDVELAQELLRNPDLYTRALGRNVNTLARFEESRTLSAHTQTQ</sequence>
<comment type="caution">
    <text evidence="9">The sequence shown here is derived from an EMBL/GenBank/DDBJ whole genome shotgun (WGS) entry which is preliminary data.</text>
</comment>
<dbReference type="SUPFAM" id="SSF50156">
    <property type="entry name" value="PDZ domain-like"/>
    <property type="match status" value="1"/>
</dbReference>
<dbReference type="InterPro" id="IPR001478">
    <property type="entry name" value="PDZ"/>
</dbReference>
<evidence type="ECO:0000313" key="9">
    <source>
        <dbReference type="EMBL" id="MBB3064594.1"/>
    </source>
</evidence>
<comment type="similarity">
    <text evidence="1 5">Belongs to the peptidase S41A family.</text>
</comment>
<dbReference type="GO" id="GO:0004252">
    <property type="term" value="F:serine-type endopeptidase activity"/>
    <property type="evidence" value="ECO:0007669"/>
    <property type="project" value="UniProtKB-EC"/>
</dbReference>
<feature type="domain" description="Tail specific protease" evidence="8">
    <location>
        <begin position="272"/>
        <end position="463"/>
    </location>
</feature>
<feature type="transmembrane region" description="Helical" evidence="6">
    <location>
        <begin position="40"/>
        <end position="60"/>
    </location>
</feature>
<keyword evidence="6" id="KW-0472">Membrane</keyword>
<dbReference type="Gene3D" id="3.30.750.44">
    <property type="match status" value="1"/>
</dbReference>
<dbReference type="PANTHER" id="PTHR32060">
    <property type="entry name" value="TAIL-SPECIFIC PROTEASE"/>
    <property type="match status" value="1"/>
</dbReference>
<evidence type="ECO:0000256" key="3">
    <source>
        <dbReference type="ARBA" id="ARBA00022801"/>
    </source>
</evidence>
<dbReference type="SMART" id="SM00228">
    <property type="entry name" value="PDZ"/>
    <property type="match status" value="1"/>
</dbReference>
<dbReference type="GO" id="GO:0007165">
    <property type="term" value="P:signal transduction"/>
    <property type="evidence" value="ECO:0007669"/>
    <property type="project" value="TreeGrafter"/>
</dbReference>
<protein>
    <submittedName>
        <fullName evidence="9">Carboxyl-terminal processing protease</fullName>
        <ecNumber evidence="9">3.4.21.102</ecNumber>
    </submittedName>
</protein>
<dbReference type="GO" id="GO:0006508">
    <property type="term" value="P:proteolysis"/>
    <property type="evidence" value="ECO:0007669"/>
    <property type="project" value="UniProtKB-KW"/>
</dbReference>
<keyword evidence="3 5" id="KW-0378">Hydrolase</keyword>
<dbReference type="EMBL" id="JACHXA010000002">
    <property type="protein sequence ID" value="MBB3064594.1"/>
    <property type="molecule type" value="Genomic_DNA"/>
</dbReference>
<evidence type="ECO:0000256" key="6">
    <source>
        <dbReference type="SAM" id="Phobius"/>
    </source>
</evidence>
<evidence type="ECO:0000256" key="2">
    <source>
        <dbReference type="ARBA" id="ARBA00022670"/>
    </source>
</evidence>
<dbReference type="InterPro" id="IPR029045">
    <property type="entry name" value="ClpP/crotonase-like_dom_sf"/>
</dbReference>
<feature type="domain" description="PDZ" evidence="7">
    <location>
        <begin position="200"/>
        <end position="271"/>
    </location>
</feature>
<dbReference type="CDD" id="cd06782">
    <property type="entry name" value="cpPDZ_CPP-like"/>
    <property type="match status" value="1"/>
</dbReference>
<keyword evidence="6" id="KW-1133">Transmembrane helix</keyword>
<dbReference type="PANTHER" id="PTHR32060:SF30">
    <property type="entry name" value="CARBOXY-TERMINAL PROCESSING PROTEASE CTPA"/>
    <property type="match status" value="1"/>
</dbReference>